<evidence type="ECO:0000313" key="4">
    <source>
        <dbReference type="EMBL" id="AEE33478.1"/>
    </source>
</evidence>
<feature type="domain" description="KIB1-4 beta-propeller" evidence="1">
    <location>
        <begin position="43"/>
        <end position="227"/>
    </location>
</feature>
<dbReference type="PANTHER" id="PTHR47123:SF25">
    <property type="entry name" value="F-BOX PROTEIN"/>
    <property type="match status" value="1"/>
</dbReference>
<dbReference type="InterPro" id="IPR051304">
    <property type="entry name" value="SCF_F-box_domain"/>
</dbReference>
<name>Q9C656_ARATH</name>
<dbReference type="TAIR" id="AT1G57906">
    <property type="gene designation" value="ATFDA2"/>
</dbReference>
<dbReference type="Araport" id="AT1G57906"/>
<evidence type="ECO:0000313" key="3">
    <source>
        <dbReference type="EMBL" id="AAG50666.1"/>
    </source>
</evidence>
<dbReference type="HOGENOM" id="CLU_1216233_0_0_1"/>
<evidence type="ECO:0000313" key="6">
    <source>
        <dbReference type="TAIR" id="AT1G57906"/>
    </source>
</evidence>
<dbReference type="ExpressionAtlas" id="Q9C656">
    <property type="expression patterns" value="differential"/>
</dbReference>
<dbReference type="RefSeq" id="NP_176097.1">
    <property type="nucleotide sequence ID" value="NM_104581.1"/>
</dbReference>
<evidence type="ECO:0000313" key="2">
    <source>
        <dbReference type="Araport" id="AT1G57906"/>
    </source>
</evidence>
<dbReference type="EMBL" id="CP002684">
    <property type="protein sequence ID" value="AEE33478.1"/>
    <property type="molecule type" value="Genomic_DNA"/>
</dbReference>
<evidence type="ECO:0000259" key="1">
    <source>
        <dbReference type="Pfam" id="PF03478"/>
    </source>
</evidence>
<proteinExistence type="predicted"/>
<organism evidence="3">
    <name type="scientific">Arabidopsis thaliana</name>
    <name type="common">Mouse-ear cress</name>
    <dbReference type="NCBI Taxonomy" id="3702"/>
    <lineage>
        <taxon>Eukaryota</taxon>
        <taxon>Viridiplantae</taxon>
        <taxon>Streptophyta</taxon>
        <taxon>Embryophyta</taxon>
        <taxon>Tracheophyta</taxon>
        <taxon>Spermatophyta</taxon>
        <taxon>Magnoliopsida</taxon>
        <taxon>eudicotyledons</taxon>
        <taxon>Gunneridae</taxon>
        <taxon>Pentapetalae</taxon>
        <taxon>rosids</taxon>
        <taxon>malvids</taxon>
        <taxon>Brassicales</taxon>
        <taxon>Brassicaceae</taxon>
        <taxon>Camelineae</taxon>
        <taxon>Arabidopsis</taxon>
    </lineage>
</organism>
<accession>Q9C656</accession>
<reference evidence="5" key="5">
    <citation type="journal article" date="2017" name="Plant J.">
        <title>Araport11: a complete reannotation of the Arabidopsis thaliana reference genome.</title>
        <authorList>
            <person name="Cheng C.Y."/>
            <person name="Krishnakumar V."/>
            <person name="Chan A.P."/>
            <person name="Thibaud-Nissen F."/>
            <person name="Schobel S."/>
            <person name="Town C.D."/>
        </authorList>
    </citation>
    <scope>GENOME REANNOTATION</scope>
    <source>
        <strain evidence="5">cv. Columbia</strain>
    </source>
</reference>
<dbReference type="Pfam" id="PF03478">
    <property type="entry name" value="Beta-prop_KIB1-4"/>
    <property type="match status" value="1"/>
</dbReference>
<dbReference type="AlphaFoldDB" id="Q9C656"/>
<evidence type="ECO:0000313" key="5">
    <source>
        <dbReference type="Proteomes" id="UP000006548"/>
    </source>
</evidence>
<dbReference type="PANTHER" id="PTHR47123">
    <property type="entry name" value="F-BOX PROTEIN SKIP23"/>
    <property type="match status" value="1"/>
</dbReference>
<dbReference type="PIR" id="B96613">
    <property type="entry name" value="B96613"/>
</dbReference>
<dbReference type="GO" id="GO:0016567">
    <property type="term" value="P:protein ubiquitination"/>
    <property type="evidence" value="ECO:0000318"/>
    <property type="project" value="GO_Central"/>
</dbReference>
<dbReference type="OMA" id="IVWWISI"/>
<reference evidence="4" key="3">
    <citation type="submission" date="2011-02" db="EMBL/GenBank/DDBJ databases">
        <authorList>
            <consortium name="TAIR"/>
            <person name="Swarbreck D."/>
            <person name="Lamesch P."/>
            <person name="Wilks C."/>
            <person name="Huala E."/>
        </authorList>
    </citation>
    <scope>NUCLEOTIDE SEQUENCE</scope>
</reference>
<dbReference type="Proteomes" id="UP000006548">
    <property type="component" value="Chromosome 1"/>
</dbReference>
<protein>
    <submittedName>
        <fullName evidence="4">F-box protein</fullName>
    </submittedName>
</protein>
<sequence length="228" mass="26199">MNHFYVNNEINKRIIEKTKESNQLPNFLRLEAEDDRFTLNGKKVVLAGGDRVFGIGFDGKIRFWNGEIWTRIKDQIGEFSDIIVLKELIYVLDTKGIVWWISIVRYGTSLTNECGGDLSLVACCGELYIVDRLFKENVLKRKADYLDLDDNVYVGVAPRISNVIHDDFGNEKCNVDQEVEIECPKMVGFNVYKVDEELGKWVEVKSLRDSAVVMATDTCFSVMAHEYY</sequence>
<dbReference type="KEGG" id="ath:AT1G57906"/>
<keyword evidence="5" id="KW-1185">Reference proteome</keyword>
<reference evidence="4" key="4">
    <citation type="submission" date="2016-05" db="EMBL/GenBank/DDBJ databases">
        <authorList>
            <person name="Krishnakumar V."/>
            <person name="Cheng C.-Y."/>
            <person name="Chan A.P."/>
            <person name="Schobel S."/>
            <person name="Kim M."/>
            <person name="Ferlanti E.S."/>
            <person name="Belyaeva I."/>
            <person name="Rosen B.D."/>
            <person name="Micklem G."/>
            <person name="Miller J.R."/>
            <person name="Vaughn M."/>
            <person name="Town C.D."/>
        </authorList>
    </citation>
    <scope>NUCLEOTIDE SEQUENCE</scope>
</reference>
<dbReference type="GeneID" id="842163"/>
<dbReference type="EMBL" id="AC079991">
    <property type="protein sequence ID" value="AAG50666.1"/>
    <property type="molecule type" value="Genomic_DNA"/>
</dbReference>
<reference evidence="3" key="2">
    <citation type="submission" date="2001-01" db="EMBL/GenBank/DDBJ databases">
        <title>Arabidopsis thaliana chromosome 1 BAC F13D13 genomic sequence.</title>
        <authorList>
            <person name="Lin X."/>
            <person name="Kaul S."/>
            <person name="Town C.D."/>
            <person name="Benito M."/>
            <person name="Creasy T.H."/>
            <person name="Haas B.J."/>
            <person name="Wu D."/>
            <person name="Maiti R."/>
            <person name="Ronning C.M."/>
            <person name="Koo H."/>
            <person name="Fujii C.Y."/>
            <person name="Utterback T.R."/>
            <person name="Barnstead M.E."/>
            <person name="Bowman C.L."/>
            <person name="White O."/>
            <person name="Nierman W.C."/>
            <person name="Fraser C.M."/>
        </authorList>
    </citation>
    <scope>NUCLEOTIDE SEQUENCE</scope>
</reference>
<dbReference type="PaxDb" id="3702-AT1G57906.1"/>
<dbReference type="InterPro" id="IPR005174">
    <property type="entry name" value="KIB1-4_b-propeller"/>
</dbReference>
<reference evidence="4 5" key="1">
    <citation type="journal article" date="2000" name="Nature">
        <title>Sequence and analysis of chromosome 1 of the plant Arabidopsis thaliana.</title>
        <authorList>
            <person name="Theologis A."/>
            <person name="Ecker J.R."/>
            <person name="Palm C.J."/>
            <person name="Federspiel N.A."/>
            <person name="Kaul S."/>
            <person name="White O."/>
            <person name="Alonso J."/>
            <person name="Altafi H."/>
            <person name="Araujo R."/>
            <person name="Bowman C.L."/>
            <person name="Brooks S.Y."/>
            <person name="Buehler E."/>
            <person name="Chan A."/>
            <person name="Chao Q."/>
            <person name="Chen H."/>
            <person name="Cheuk R.F."/>
            <person name="Chin C.W."/>
            <person name="Chung M.K."/>
            <person name="Conn L."/>
            <person name="Conway A.B."/>
            <person name="Conway A.R."/>
            <person name="Creasy T.H."/>
            <person name="Dewar K."/>
            <person name="Dunn P."/>
            <person name="Etgu P."/>
            <person name="Feldblyum T.V."/>
            <person name="Feng J."/>
            <person name="Fong B."/>
            <person name="Fujii C.Y."/>
            <person name="Gill J.E."/>
            <person name="Goldsmith A.D."/>
            <person name="Haas B."/>
            <person name="Hansen N.F."/>
            <person name="Hughes B."/>
            <person name="Huizar L."/>
            <person name="Hunter J.L."/>
            <person name="Jenkins J."/>
            <person name="Johnson-Hopson C."/>
            <person name="Khan S."/>
            <person name="Khaykin E."/>
            <person name="Kim C.J."/>
            <person name="Koo H.L."/>
            <person name="Kremenetskaia I."/>
            <person name="Kurtz D.B."/>
            <person name="Kwan A."/>
            <person name="Lam B."/>
            <person name="Langin-Hooper S."/>
            <person name="Lee A."/>
            <person name="Lee J.M."/>
            <person name="Lenz C.A."/>
            <person name="Li J.H."/>
            <person name="Li Y."/>
            <person name="Lin X."/>
            <person name="Liu S.X."/>
            <person name="Liu Z.A."/>
            <person name="Luros J.S."/>
            <person name="Maiti R."/>
            <person name="Marziali A."/>
            <person name="Militscher J."/>
            <person name="Miranda M."/>
            <person name="Nguyen M."/>
            <person name="Nierman W.C."/>
            <person name="Osborne B.I."/>
            <person name="Pai G."/>
            <person name="Peterson J."/>
            <person name="Pham P.K."/>
            <person name="Rizzo M."/>
            <person name="Rooney T."/>
            <person name="Rowley D."/>
            <person name="Sakano H."/>
            <person name="Salzberg S.L."/>
            <person name="Schwartz J.R."/>
            <person name="Shinn P."/>
            <person name="Southwick A.M."/>
            <person name="Sun H."/>
            <person name="Tallon L.J."/>
            <person name="Tambunga G."/>
            <person name="Toriumi M.J."/>
            <person name="Town C.D."/>
            <person name="Utterback T."/>
            <person name="Van Aken S."/>
            <person name="Vaysberg M."/>
            <person name="Vysotskaia V.S."/>
            <person name="Walker M."/>
            <person name="Wu D."/>
            <person name="Yu G."/>
            <person name="Fraser C.M."/>
            <person name="Venter J.C."/>
            <person name="Davis R.W."/>
        </authorList>
    </citation>
    <scope>NUCLEOTIDE SEQUENCE [LARGE SCALE GENOMIC DNA]</scope>
    <source>
        <strain evidence="5">cv. Columbia</strain>
    </source>
</reference>
<gene>
    <name evidence="6" type="primary">ATFDA2</name>
    <name evidence="2 4" type="ordered locus">At1g57906</name>
    <name evidence="3" type="ORF">F13D13.1</name>
    <name evidence="4" type="ORF">F13D13_1</name>
</gene>